<feature type="region of interest" description="Disordered" evidence="1">
    <location>
        <begin position="154"/>
        <end position="175"/>
    </location>
</feature>
<dbReference type="Proteomes" id="UP000305948">
    <property type="component" value="Unassembled WGS sequence"/>
</dbReference>
<name>A0A5C3NLJ8_9AGAM</name>
<keyword evidence="3" id="KW-1185">Reference proteome</keyword>
<accession>A0A5C3NLJ8</accession>
<feature type="region of interest" description="Disordered" evidence="1">
    <location>
        <begin position="46"/>
        <end position="68"/>
    </location>
</feature>
<feature type="compositionally biased region" description="Low complexity" evidence="1">
    <location>
        <begin position="92"/>
        <end position="110"/>
    </location>
</feature>
<reference evidence="2 3" key="1">
    <citation type="journal article" date="2019" name="Nat. Ecol. Evol.">
        <title>Megaphylogeny resolves global patterns of mushroom evolution.</title>
        <authorList>
            <person name="Varga T."/>
            <person name="Krizsan K."/>
            <person name="Foldi C."/>
            <person name="Dima B."/>
            <person name="Sanchez-Garcia M."/>
            <person name="Sanchez-Ramirez S."/>
            <person name="Szollosi G.J."/>
            <person name="Szarkandi J.G."/>
            <person name="Papp V."/>
            <person name="Albert L."/>
            <person name="Andreopoulos W."/>
            <person name="Angelini C."/>
            <person name="Antonin V."/>
            <person name="Barry K.W."/>
            <person name="Bougher N.L."/>
            <person name="Buchanan P."/>
            <person name="Buyck B."/>
            <person name="Bense V."/>
            <person name="Catcheside P."/>
            <person name="Chovatia M."/>
            <person name="Cooper J."/>
            <person name="Damon W."/>
            <person name="Desjardin D."/>
            <person name="Finy P."/>
            <person name="Geml J."/>
            <person name="Haridas S."/>
            <person name="Hughes K."/>
            <person name="Justo A."/>
            <person name="Karasinski D."/>
            <person name="Kautmanova I."/>
            <person name="Kiss B."/>
            <person name="Kocsube S."/>
            <person name="Kotiranta H."/>
            <person name="LaButti K.M."/>
            <person name="Lechner B.E."/>
            <person name="Liimatainen K."/>
            <person name="Lipzen A."/>
            <person name="Lukacs Z."/>
            <person name="Mihaltcheva S."/>
            <person name="Morgado L.N."/>
            <person name="Niskanen T."/>
            <person name="Noordeloos M.E."/>
            <person name="Ohm R.A."/>
            <person name="Ortiz-Santana B."/>
            <person name="Ovrebo C."/>
            <person name="Racz N."/>
            <person name="Riley R."/>
            <person name="Savchenko A."/>
            <person name="Shiryaev A."/>
            <person name="Soop K."/>
            <person name="Spirin V."/>
            <person name="Szebenyi C."/>
            <person name="Tomsovsky M."/>
            <person name="Tulloss R.E."/>
            <person name="Uehling J."/>
            <person name="Grigoriev I.V."/>
            <person name="Vagvolgyi C."/>
            <person name="Papp T."/>
            <person name="Martin F.M."/>
            <person name="Miettinen O."/>
            <person name="Hibbett D.S."/>
            <person name="Nagy L.G."/>
        </authorList>
    </citation>
    <scope>NUCLEOTIDE SEQUENCE [LARGE SCALE GENOMIC DNA]</scope>
    <source>
        <strain evidence="2 3">OMC1185</strain>
    </source>
</reference>
<proteinExistence type="predicted"/>
<sequence>MFGSEPPPVLFQITNIPTPSDDELSQLSPIDENKRDSIASTLLSITAADAGAGAGNSPLLTPRERRRPHSIASSIVSVLPHQYDTPLPSPSPFSTFPHPESTSSTRPSSSHSRHTARSSSESDIIAPASFRQRRLRAAKLSRFFGVDLQQLGPEMSSSKSRLPIPGLSRSASLSTKLDSEPRALIEYAEAPVAEGQGYKSGMDVDVKVVSRPGLFNWGSNQRDVDARDVRVKLRQMRVAH</sequence>
<evidence type="ECO:0000256" key="1">
    <source>
        <dbReference type="SAM" id="MobiDB-lite"/>
    </source>
</evidence>
<feature type="region of interest" description="Disordered" evidence="1">
    <location>
        <begin position="1"/>
        <end position="32"/>
    </location>
</feature>
<evidence type="ECO:0000313" key="2">
    <source>
        <dbReference type="EMBL" id="TFK57356.1"/>
    </source>
</evidence>
<protein>
    <submittedName>
        <fullName evidence="2">Uncharacterized protein</fullName>
    </submittedName>
</protein>
<evidence type="ECO:0000313" key="3">
    <source>
        <dbReference type="Proteomes" id="UP000305948"/>
    </source>
</evidence>
<dbReference type="AlphaFoldDB" id="A0A5C3NLJ8"/>
<organism evidence="2 3">
    <name type="scientific">Heliocybe sulcata</name>
    <dbReference type="NCBI Taxonomy" id="5364"/>
    <lineage>
        <taxon>Eukaryota</taxon>
        <taxon>Fungi</taxon>
        <taxon>Dikarya</taxon>
        <taxon>Basidiomycota</taxon>
        <taxon>Agaricomycotina</taxon>
        <taxon>Agaricomycetes</taxon>
        <taxon>Gloeophyllales</taxon>
        <taxon>Gloeophyllaceae</taxon>
        <taxon>Heliocybe</taxon>
    </lineage>
</organism>
<feature type="region of interest" description="Disordered" evidence="1">
    <location>
        <begin position="82"/>
        <end position="125"/>
    </location>
</feature>
<dbReference type="OrthoDB" id="3269550at2759"/>
<dbReference type="EMBL" id="ML213503">
    <property type="protein sequence ID" value="TFK57356.1"/>
    <property type="molecule type" value="Genomic_DNA"/>
</dbReference>
<gene>
    <name evidence="2" type="ORF">OE88DRAFT_1651035</name>
</gene>
<dbReference type="STRING" id="5364.A0A5C3NLJ8"/>